<dbReference type="InterPro" id="IPR029044">
    <property type="entry name" value="Nucleotide-diphossugar_trans"/>
</dbReference>
<evidence type="ECO:0000259" key="1">
    <source>
        <dbReference type="Pfam" id="PF00535"/>
    </source>
</evidence>
<dbReference type="AlphaFoldDB" id="A0A850Q8J7"/>
<dbReference type="RefSeq" id="WP_177159018.1">
    <property type="nucleotide sequence ID" value="NZ_JABCJE010000016.1"/>
</dbReference>
<evidence type="ECO:0000313" key="3">
    <source>
        <dbReference type="Proteomes" id="UP000592216"/>
    </source>
</evidence>
<dbReference type="Proteomes" id="UP000592216">
    <property type="component" value="Unassembled WGS sequence"/>
</dbReference>
<dbReference type="SUPFAM" id="SSF53448">
    <property type="entry name" value="Nucleotide-diphospho-sugar transferases"/>
    <property type="match status" value="1"/>
</dbReference>
<dbReference type="Pfam" id="PF00535">
    <property type="entry name" value="Glycos_transf_2"/>
    <property type="match status" value="1"/>
</dbReference>
<dbReference type="EMBL" id="JABCJE010000016">
    <property type="protein sequence ID" value="NVO25476.1"/>
    <property type="molecule type" value="Genomic_DNA"/>
</dbReference>
<sequence>MQLESNVEFYKPGYIRGYVIDTESQGVRWAVGLYHNNILFGTYYADEYFEDLSFKDTEMNLDRIPRDCAFEFNLNKAFFEKKDRLSIRVINTDHIVCDICLSDHTEWWDVDGRFPLGHVRHANGLTLTGYLNDAVTEHPSYEILAYDGDTVVGRSRMFRWQHIGNPRSPHGQRVGFDLLVDPKLADGVPRKLRVETSTGQPLNGSPVDFLAFPNSMRNAWLDADGRRKTSASDMALDRILENSVPLTCYSDIYSGLSSSIISTEELVRFGSDGLIWDIPESDWSLICSSAVTPSRGILQWLPTEALGIAYFDLCACKGDVYFPMLFPAFDLERLLEQGYAAQCFAVPSCEVGKILSFNPRSSFEFFIKMMTDLDSDSILHIPHPGGVLKEDLINRSASLHKEVLQDFLATSLNPTHIVELEGVVFPAVQISRESKDHAISVIIPTRDEGEMLKKCISSLISNNAAYDLDIIVVDNCSKDKKTAAIFLELEAQGVRILEYDDGFNFSQMNNLAVEYARHEQLCFLNNDVFFPEAGVFEELCGRLSDPTVGAVGPLMVRGSDIIQHGGVVLGPHSGAIHAFEDRMRGDPGYGEMLRVAHECSAVTGAMMLTRKSLFQALGGFEEALFAVNFNDVDYCLRLREANYRVIFSPHCYVQHFESVSRGAEIRSPSANRMRREIDNLRLRWRDVIWNDPFSHPLLSTDTMPYRALSSQHRAPSIRSNKIKKNVDLPAWI</sequence>
<reference evidence="2 3" key="1">
    <citation type="submission" date="2020-04" db="EMBL/GenBank/DDBJ databases">
        <title>Donghicola sp., a member of the Rhodobacteraceae family isolated from mangrove forest in Thailand.</title>
        <authorList>
            <person name="Charoenyingcharoen P."/>
            <person name="Yukphan P."/>
        </authorList>
    </citation>
    <scope>NUCLEOTIDE SEQUENCE [LARGE SCALE GENOMIC DNA]</scope>
    <source>
        <strain evidence="2 3">B5-SW-15</strain>
    </source>
</reference>
<name>A0A850Q8J7_9RHOB</name>
<evidence type="ECO:0000313" key="2">
    <source>
        <dbReference type="EMBL" id="NVO25476.1"/>
    </source>
</evidence>
<dbReference type="PANTHER" id="PTHR43179">
    <property type="entry name" value="RHAMNOSYLTRANSFERASE WBBL"/>
    <property type="match status" value="1"/>
</dbReference>
<keyword evidence="2" id="KW-0808">Transferase</keyword>
<accession>A0A850Q8J7</accession>
<dbReference type="PANTHER" id="PTHR43179:SF7">
    <property type="entry name" value="RHAMNOSYLTRANSFERASE WBBL"/>
    <property type="match status" value="1"/>
</dbReference>
<proteinExistence type="predicted"/>
<dbReference type="GO" id="GO:0016740">
    <property type="term" value="F:transferase activity"/>
    <property type="evidence" value="ECO:0007669"/>
    <property type="project" value="UniProtKB-KW"/>
</dbReference>
<gene>
    <name evidence="2" type="ORF">HJ536_19145</name>
</gene>
<dbReference type="Gene3D" id="3.90.550.10">
    <property type="entry name" value="Spore Coat Polysaccharide Biosynthesis Protein SpsA, Chain A"/>
    <property type="match status" value="1"/>
</dbReference>
<comment type="caution">
    <text evidence="2">The sequence shown here is derived from an EMBL/GenBank/DDBJ whole genome shotgun (WGS) entry which is preliminary data.</text>
</comment>
<feature type="domain" description="Glycosyltransferase 2-like" evidence="1">
    <location>
        <begin position="440"/>
        <end position="616"/>
    </location>
</feature>
<dbReference type="CDD" id="cd04186">
    <property type="entry name" value="GT_2_like_c"/>
    <property type="match status" value="1"/>
</dbReference>
<organism evidence="2 3">
    <name type="scientific">Donghicola mangrovi</name>
    <dbReference type="NCBI Taxonomy" id="2729614"/>
    <lineage>
        <taxon>Bacteria</taxon>
        <taxon>Pseudomonadati</taxon>
        <taxon>Pseudomonadota</taxon>
        <taxon>Alphaproteobacteria</taxon>
        <taxon>Rhodobacterales</taxon>
        <taxon>Roseobacteraceae</taxon>
        <taxon>Donghicola</taxon>
    </lineage>
</organism>
<protein>
    <submittedName>
        <fullName evidence="2">Glycosyltransferase</fullName>
    </submittedName>
</protein>
<dbReference type="InterPro" id="IPR001173">
    <property type="entry name" value="Glyco_trans_2-like"/>
</dbReference>